<gene>
    <name evidence="2" type="ORF">BTO20_00705</name>
</gene>
<protein>
    <recommendedName>
        <fullName evidence="1">Antitoxin Xre/MbcA/ParS-like toxin-binding domain-containing protein</fullName>
    </recommendedName>
</protein>
<accession>A0A1Y0BWN9</accession>
<dbReference type="InterPro" id="IPR024467">
    <property type="entry name" value="Xre/MbcA/ParS-like_toxin-bd"/>
</dbReference>
<dbReference type="OrthoDB" id="5186344at2"/>
<organism evidence="2 3">
    <name type="scientific">Mycobacterium dioxanotrophicus</name>
    <dbReference type="NCBI Taxonomy" id="482462"/>
    <lineage>
        <taxon>Bacteria</taxon>
        <taxon>Bacillati</taxon>
        <taxon>Actinomycetota</taxon>
        <taxon>Actinomycetes</taxon>
        <taxon>Mycobacteriales</taxon>
        <taxon>Mycobacteriaceae</taxon>
        <taxon>Mycobacterium</taxon>
    </lineage>
</organism>
<evidence type="ECO:0000313" key="2">
    <source>
        <dbReference type="EMBL" id="ART67316.1"/>
    </source>
</evidence>
<feature type="domain" description="Antitoxin Xre/MbcA/ParS-like toxin-binding" evidence="1">
    <location>
        <begin position="71"/>
        <end position="115"/>
    </location>
</feature>
<keyword evidence="3" id="KW-1185">Reference proteome</keyword>
<dbReference type="RefSeq" id="WP_087072514.1">
    <property type="nucleotide sequence ID" value="NZ_CP020809.1"/>
</dbReference>
<dbReference type="EMBL" id="CP020809">
    <property type="protein sequence ID" value="ART67316.1"/>
    <property type="molecule type" value="Genomic_DNA"/>
</dbReference>
<evidence type="ECO:0000313" key="3">
    <source>
        <dbReference type="Proteomes" id="UP000195331"/>
    </source>
</evidence>
<evidence type="ECO:0000259" key="1">
    <source>
        <dbReference type="Pfam" id="PF09722"/>
    </source>
</evidence>
<name>A0A1Y0BWN9_9MYCO</name>
<reference evidence="2 3" key="1">
    <citation type="submission" date="2017-04" db="EMBL/GenBank/DDBJ databases">
        <title>Whole Genome Sequence of 1,4-Dioxane Degrading Bacterium Mycobacterium dioxanotrophicus PH-06.</title>
        <authorList>
            <person name="He Y."/>
        </authorList>
    </citation>
    <scope>NUCLEOTIDE SEQUENCE [LARGE SCALE GENOMIC DNA]</scope>
    <source>
        <strain evidence="2 3">PH-06</strain>
    </source>
</reference>
<dbReference type="AlphaFoldDB" id="A0A1Y0BWN9"/>
<dbReference type="Gene3D" id="1.10.260.40">
    <property type="entry name" value="lambda repressor-like DNA-binding domains"/>
    <property type="match status" value="1"/>
</dbReference>
<proteinExistence type="predicted"/>
<dbReference type="Pfam" id="PF09722">
    <property type="entry name" value="Xre_MbcA_ParS_C"/>
    <property type="match status" value="1"/>
</dbReference>
<dbReference type="Proteomes" id="UP000195331">
    <property type="component" value="Chromosome"/>
</dbReference>
<sequence length="118" mass="12948">MNTAAGKAQSLVYTRVVADTRRGLTVSEIGGVTGVSERAVQNWAAGKSRPEGDARERLLELKYVIEGLADVYEDEGIEIWLHSRQRSLAGRSPLELLRDGQFAEVLDAIERLAGGPRR</sequence>
<dbReference type="KEGG" id="mdx:BTO20_00705"/>
<dbReference type="GO" id="GO:0003677">
    <property type="term" value="F:DNA binding"/>
    <property type="evidence" value="ECO:0007669"/>
    <property type="project" value="InterPro"/>
</dbReference>
<dbReference type="InterPro" id="IPR010982">
    <property type="entry name" value="Lambda_DNA-bd_dom_sf"/>
</dbReference>